<reference evidence="13" key="1">
    <citation type="journal article" date="2019" name="Int. J. Syst. Evol. Microbiol.">
        <title>The Global Catalogue of Microorganisms (GCM) 10K type strain sequencing project: providing services to taxonomists for standard genome sequencing and annotation.</title>
        <authorList>
            <consortium name="The Broad Institute Genomics Platform"/>
            <consortium name="The Broad Institute Genome Sequencing Center for Infectious Disease"/>
            <person name="Wu L."/>
            <person name="Ma J."/>
        </authorList>
    </citation>
    <scope>NUCLEOTIDE SEQUENCE [LARGE SCALE GENOMIC DNA]</scope>
    <source>
        <strain evidence="13">JCM 18392</strain>
    </source>
</reference>
<dbReference type="SUPFAM" id="SSF47384">
    <property type="entry name" value="Homodimeric domain of signal transducing histidine kinase"/>
    <property type="match status" value="1"/>
</dbReference>
<dbReference type="SMART" id="SM00387">
    <property type="entry name" value="HATPase_c"/>
    <property type="match status" value="1"/>
</dbReference>
<dbReference type="EMBL" id="BAABJY010000003">
    <property type="protein sequence ID" value="GAA4870332.1"/>
    <property type="molecule type" value="Genomic_DNA"/>
</dbReference>
<evidence type="ECO:0000313" key="12">
    <source>
        <dbReference type="EMBL" id="GAA4870332.1"/>
    </source>
</evidence>
<evidence type="ECO:0000256" key="7">
    <source>
        <dbReference type="ARBA" id="ARBA00022777"/>
    </source>
</evidence>
<dbReference type="InterPro" id="IPR005467">
    <property type="entry name" value="His_kinase_dom"/>
</dbReference>
<dbReference type="PRINTS" id="PR00344">
    <property type="entry name" value="BCTRLSENSOR"/>
</dbReference>
<evidence type="ECO:0000256" key="4">
    <source>
        <dbReference type="ARBA" id="ARBA00022553"/>
    </source>
</evidence>
<dbReference type="InterPro" id="IPR036097">
    <property type="entry name" value="HisK_dim/P_sf"/>
</dbReference>
<dbReference type="InterPro" id="IPR050428">
    <property type="entry name" value="TCS_sensor_his_kinase"/>
</dbReference>
<evidence type="ECO:0000256" key="3">
    <source>
        <dbReference type="ARBA" id="ARBA00012438"/>
    </source>
</evidence>
<proteinExistence type="predicted"/>
<dbReference type="Pfam" id="PF02518">
    <property type="entry name" value="HATPase_c"/>
    <property type="match status" value="1"/>
</dbReference>
<dbReference type="InterPro" id="IPR004358">
    <property type="entry name" value="Sig_transdc_His_kin-like_C"/>
</dbReference>
<dbReference type="GO" id="GO:0016301">
    <property type="term" value="F:kinase activity"/>
    <property type="evidence" value="ECO:0007669"/>
    <property type="project" value="UniProtKB-KW"/>
</dbReference>
<evidence type="ECO:0000256" key="2">
    <source>
        <dbReference type="ARBA" id="ARBA00004370"/>
    </source>
</evidence>
<protein>
    <recommendedName>
        <fullName evidence="3">histidine kinase</fullName>
        <ecNumber evidence="3">2.7.13.3</ecNumber>
    </recommendedName>
</protein>
<keyword evidence="9 10" id="KW-0472">Membrane</keyword>
<dbReference type="PANTHER" id="PTHR45436:SF16">
    <property type="entry name" value="HISTIDINE KINASE"/>
    <property type="match status" value="1"/>
</dbReference>
<keyword evidence="5" id="KW-0808">Transferase</keyword>
<feature type="domain" description="Histidine kinase" evidence="11">
    <location>
        <begin position="221"/>
        <end position="427"/>
    </location>
</feature>
<evidence type="ECO:0000256" key="10">
    <source>
        <dbReference type="SAM" id="Phobius"/>
    </source>
</evidence>
<organism evidence="12 13">
    <name type="scientific">Luteimonas vadosa</name>
    <dbReference type="NCBI Taxonomy" id="1165507"/>
    <lineage>
        <taxon>Bacteria</taxon>
        <taxon>Pseudomonadati</taxon>
        <taxon>Pseudomonadota</taxon>
        <taxon>Gammaproteobacteria</taxon>
        <taxon>Lysobacterales</taxon>
        <taxon>Lysobacteraceae</taxon>
        <taxon>Luteimonas</taxon>
    </lineage>
</organism>
<dbReference type="Gene3D" id="1.10.287.130">
    <property type="match status" value="1"/>
</dbReference>
<dbReference type="CDD" id="cd00082">
    <property type="entry name" value="HisKA"/>
    <property type="match status" value="1"/>
</dbReference>
<keyword evidence="8 10" id="KW-1133">Transmembrane helix</keyword>
<dbReference type="RefSeq" id="WP_345295748.1">
    <property type="nucleotide sequence ID" value="NZ_BAABJY010000003.1"/>
</dbReference>
<dbReference type="SMART" id="SM00388">
    <property type="entry name" value="HisKA"/>
    <property type="match status" value="1"/>
</dbReference>
<dbReference type="Pfam" id="PF00512">
    <property type="entry name" value="HisKA"/>
    <property type="match status" value="1"/>
</dbReference>
<name>A0ABP9E637_9GAMM</name>
<comment type="subcellular location">
    <subcellularLocation>
        <location evidence="2">Membrane</location>
    </subcellularLocation>
</comment>
<evidence type="ECO:0000313" key="13">
    <source>
        <dbReference type="Proteomes" id="UP001501323"/>
    </source>
</evidence>
<evidence type="ECO:0000256" key="9">
    <source>
        <dbReference type="ARBA" id="ARBA00023136"/>
    </source>
</evidence>
<accession>A0ABP9E637</accession>
<evidence type="ECO:0000259" key="11">
    <source>
        <dbReference type="PROSITE" id="PS50109"/>
    </source>
</evidence>
<dbReference type="EC" id="2.7.13.3" evidence="3"/>
<dbReference type="Gene3D" id="3.30.565.10">
    <property type="entry name" value="Histidine kinase-like ATPase, C-terminal domain"/>
    <property type="match status" value="1"/>
</dbReference>
<dbReference type="SUPFAM" id="SSF55874">
    <property type="entry name" value="ATPase domain of HSP90 chaperone/DNA topoisomerase II/histidine kinase"/>
    <property type="match status" value="1"/>
</dbReference>
<evidence type="ECO:0000256" key="8">
    <source>
        <dbReference type="ARBA" id="ARBA00022989"/>
    </source>
</evidence>
<evidence type="ECO:0000256" key="6">
    <source>
        <dbReference type="ARBA" id="ARBA00022692"/>
    </source>
</evidence>
<comment type="catalytic activity">
    <reaction evidence="1">
        <text>ATP + protein L-histidine = ADP + protein N-phospho-L-histidine.</text>
        <dbReference type="EC" id="2.7.13.3"/>
    </reaction>
</comment>
<feature type="transmembrane region" description="Helical" evidence="10">
    <location>
        <begin position="12"/>
        <end position="35"/>
    </location>
</feature>
<dbReference type="InterPro" id="IPR003594">
    <property type="entry name" value="HATPase_dom"/>
</dbReference>
<dbReference type="PANTHER" id="PTHR45436">
    <property type="entry name" value="SENSOR HISTIDINE KINASE YKOH"/>
    <property type="match status" value="1"/>
</dbReference>
<evidence type="ECO:0000256" key="1">
    <source>
        <dbReference type="ARBA" id="ARBA00000085"/>
    </source>
</evidence>
<dbReference type="Proteomes" id="UP001501323">
    <property type="component" value="Unassembled WGS sequence"/>
</dbReference>
<dbReference type="PROSITE" id="PS50109">
    <property type="entry name" value="HIS_KIN"/>
    <property type="match status" value="1"/>
</dbReference>
<keyword evidence="13" id="KW-1185">Reference proteome</keyword>
<dbReference type="InterPro" id="IPR036890">
    <property type="entry name" value="HATPase_C_sf"/>
</dbReference>
<sequence>MSEGLPRKLRYVFVLQAVMASFVIVIGFYFVGMFVKDALIGGRVQDEADRYWAVIERHPEFPLPRNPNVNGYFVPSEAEPNGEGVPPEYLPLEPGLHDLPGRVKLLIDERPQGRLYVSMSFPLVDRVVFWAGLVAIAMALLAIAAVSWLTYRSARRLVAPVDWLAQEVSSWDPREPDTDAIDARHMPGHPGREVQQLGNALRDLAERTRQFVQREREFTRDASHELRTPLTVIRVATDMMRADPDTPEKLRKPLQRMQRAGQDMEAVIDAFLILAREAEATAPLDEFDACEVAWESAEKARRLLDGKPVELDVVCDASPRLLALPRVLSVMLDNLLSNACNFTEEGRIEVRVQADRLVVTDTGIGMSAETLQRVYDPFYRADQFGAGGKGMGLSIVHRLGERFGWPVALQSAPGEGTTATIDLTKHLA</sequence>
<keyword evidence="6 10" id="KW-0812">Transmembrane</keyword>
<keyword evidence="4" id="KW-0597">Phosphoprotein</keyword>
<keyword evidence="7 12" id="KW-0418">Kinase</keyword>
<dbReference type="InterPro" id="IPR003661">
    <property type="entry name" value="HisK_dim/P_dom"/>
</dbReference>
<evidence type="ECO:0000256" key="5">
    <source>
        <dbReference type="ARBA" id="ARBA00022679"/>
    </source>
</evidence>
<gene>
    <name evidence="12" type="ORF">GCM10023332_23620</name>
</gene>
<comment type="caution">
    <text evidence="12">The sequence shown here is derived from an EMBL/GenBank/DDBJ whole genome shotgun (WGS) entry which is preliminary data.</text>
</comment>
<feature type="transmembrane region" description="Helical" evidence="10">
    <location>
        <begin position="127"/>
        <end position="149"/>
    </location>
</feature>